<accession>A0A7J5AZ94</accession>
<dbReference type="OrthoDB" id="1825624at2"/>
<dbReference type="Pfam" id="PF19888">
    <property type="entry name" value="DUF6361"/>
    <property type="match status" value="1"/>
</dbReference>
<keyword evidence="2" id="KW-1185">Reference proteome</keyword>
<dbReference type="InterPro" id="IPR045941">
    <property type="entry name" value="DUF6361"/>
</dbReference>
<name>A0A7J5AZ94_9MICO</name>
<gene>
    <name evidence="1" type="ORF">F8O03_14615</name>
</gene>
<comment type="caution">
    <text evidence="1">The sequence shown here is derived from an EMBL/GenBank/DDBJ whole genome shotgun (WGS) entry which is preliminary data.</text>
</comment>
<sequence>MPSTIAWLDASSEEQRRMRDIIGLFTDRESRDELGLSAIRDPLGDMLFPGTSVLHTRARYLLLVPWVYARASTHANPAAEADNLERTLIGAIRKTDDNGGLIGLTAGAAVRTLPSSMYWGLLGRLQIRAGPGASRADTLAEHLAANGGGDLDEAGTQHSAWHTSIPNPPPGFPRELPGGFALRRDEAEWLRERILTTTPGTLLAHLTQDGPGEESRAPWEDPAVLRASGDARTVLDHARAFSAVVHGAQLLYNLLLAEAYEAAGYDDVTNPVDDYRQRLTAWATTLPEHVDLKTWNVDELIHRVELQRGQIVPARTRRFVTAWTALLRHSTLDELADNGEARALVIKCERESKGAQARIGDPKRLVNWSGGSGAGALAYRWNSVRRMLVDLHAGLNARRGANDA</sequence>
<reference evidence="1 2" key="1">
    <citation type="submission" date="2019-09" db="EMBL/GenBank/DDBJ databases">
        <title>Phylogeny of genus Pseudoclavibacter and closely related genus.</title>
        <authorList>
            <person name="Li Y."/>
        </authorList>
    </citation>
    <scope>NUCLEOTIDE SEQUENCE [LARGE SCALE GENOMIC DNA]</scope>
    <source>
        <strain evidence="1 2">THG-MD12</strain>
    </source>
</reference>
<dbReference type="Proteomes" id="UP000490386">
    <property type="component" value="Unassembled WGS sequence"/>
</dbReference>
<organism evidence="1 2">
    <name type="scientific">Pseudoclavibacter terrae</name>
    <dbReference type="NCBI Taxonomy" id="1530195"/>
    <lineage>
        <taxon>Bacteria</taxon>
        <taxon>Bacillati</taxon>
        <taxon>Actinomycetota</taxon>
        <taxon>Actinomycetes</taxon>
        <taxon>Micrococcales</taxon>
        <taxon>Microbacteriaceae</taxon>
        <taxon>Pseudoclavibacter</taxon>
    </lineage>
</organism>
<dbReference type="EMBL" id="WBJX01000005">
    <property type="protein sequence ID" value="KAB1636799.1"/>
    <property type="molecule type" value="Genomic_DNA"/>
</dbReference>
<dbReference type="AlphaFoldDB" id="A0A7J5AZ94"/>
<protein>
    <submittedName>
        <fullName evidence="1">Uncharacterized protein</fullName>
    </submittedName>
</protein>
<proteinExistence type="predicted"/>
<evidence type="ECO:0000313" key="1">
    <source>
        <dbReference type="EMBL" id="KAB1636799.1"/>
    </source>
</evidence>
<dbReference type="RefSeq" id="WP_151424518.1">
    <property type="nucleotide sequence ID" value="NZ_WBJX01000005.1"/>
</dbReference>
<evidence type="ECO:0000313" key="2">
    <source>
        <dbReference type="Proteomes" id="UP000490386"/>
    </source>
</evidence>